<evidence type="ECO:0000256" key="3">
    <source>
        <dbReference type="ARBA" id="ARBA00022670"/>
    </source>
</evidence>
<dbReference type="RefSeq" id="WP_099643765.1">
    <property type="nucleotide sequence ID" value="NZ_NKHF01000100.1"/>
</dbReference>
<dbReference type="Gene3D" id="3.40.630.10">
    <property type="entry name" value="Zn peptidases"/>
    <property type="match status" value="1"/>
</dbReference>
<dbReference type="InterPro" id="IPR000834">
    <property type="entry name" value="Peptidase_M14"/>
</dbReference>
<keyword evidence="6" id="KW-0482">Metalloprotease</keyword>
<gene>
    <name evidence="11" type="ORF">CEX98_19990</name>
</gene>
<evidence type="ECO:0000256" key="8">
    <source>
        <dbReference type="SAM" id="MobiDB-lite"/>
    </source>
</evidence>
<comment type="similarity">
    <text evidence="2 7">Belongs to the peptidase M14 family.</text>
</comment>
<dbReference type="OrthoDB" id="9758209at2"/>
<evidence type="ECO:0000259" key="10">
    <source>
        <dbReference type="PROSITE" id="PS52035"/>
    </source>
</evidence>
<feature type="chain" id="PRO_5012336757" evidence="9">
    <location>
        <begin position="18"/>
        <end position="841"/>
    </location>
</feature>
<proteinExistence type="inferred from homology"/>
<dbReference type="GO" id="GO:0004181">
    <property type="term" value="F:metallocarboxypeptidase activity"/>
    <property type="evidence" value="ECO:0007669"/>
    <property type="project" value="InterPro"/>
</dbReference>
<keyword evidence="3" id="KW-0645">Protease</keyword>
<dbReference type="CDD" id="cd06238">
    <property type="entry name" value="M14-like"/>
    <property type="match status" value="1"/>
</dbReference>
<dbReference type="InterPro" id="IPR029062">
    <property type="entry name" value="Class_I_gatase-like"/>
</dbReference>
<dbReference type="GO" id="GO:0005615">
    <property type="term" value="C:extracellular space"/>
    <property type="evidence" value="ECO:0007669"/>
    <property type="project" value="TreeGrafter"/>
</dbReference>
<dbReference type="Proteomes" id="UP000228621">
    <property type="component" value="Unassembled WGS sequence"/>
</dbReference>
<organism evidence="11 12">
    <name type="scientific">Pseudoalteromonas piscicida</name>
    <dbReference type="NCBI Taxonomy" id="43662"/>
    <lineage>
        <taxon>Bacteria</taxon>
        <taxon>Pseudomonadati</taxon>
        <taxon>Pseudomonadota</taxon>
        <taxon>Gammaproteobacteria</taxon>
        <taxon>Alteromonadales</taxon>
        <taxon>Pseudoalteromonadaceae</taxon>
        <taxon>Pseudoalteromonas</taxon>
    </lineage>
</organism>
<dbReference type="SUPFAM" id="SSF53187">
    <property type="entry name" value="Zn-dependent exopeptidases"/>
    <property type="match status" value="1"/>
</dbReference>
<feature type="signal peptide" evidence="9">
    <location>
        <begin position="1"/>
        <end position="17"/>
    </location>
</feature>
<keyword evidence="5" id="KW-0862">Zinc</keyword>
<evidence type="ECO:0000256" key="9">
    <source>
        <dbReference type="SAM" id="SignalP"/>
    </source>
</evidence>
<accession>A0A2A5JKK8</accession>
<feature type="active site" description="Proton donor/acceptor" evidence="7">
    <location>
        <position position="321"/>
    </location>
</feature>
<feature type="domain" description="Peptidase M14" evidence="10">
    <location>
        <begin position="48"/>
        <end position="343"/>
    </location>
</feature>
<evidence type="ECO:0000256" key="5">
    <source>
        <dbReference type="ARBA" id="ARBA00022833"/>
    </source>
</evidence>
<comment type="caution">
    <text evidence="11">The sequence shown here is derived from an EMBL/GenBank/DDBJ whole genome shotgun (WGS) entry which is preliminary data.</text>
</comment>
<dbReference type="PROSITE" id="PS52035">
    <property type="entry name" value="PEPTIDASE_M14"/>
    <property type="match status" value="1"/>
</dbReference>
<comment type="cofactor">
    <cofactor evidence="1">
        <name>Zn(2+)</name>
        <dbReference type="ChEBI" id="CHEBI:29105"/>
    </cofactor>
</comment>
<evidence type="ECO:0000256" key="6">
    <source>
        <dbReference type="ARBA" id="ARBA00023049"/>
    </source>
</evidence>
<dbReference type="PANTHER" id="PTHR11705">
    <property type="entry name" value="PROTEASE FAMILY M14 CARBOXYPEPTIDASE A,B"/>
    <property type="match status" value="1"/>
</dbReference>
<name>A0A2A5JKK8_PSEO7</name>
<dbReference type="Pfam" id="PF00246">
    <property type="entry name" value="Peptidase_M14"/>
    <property type="match status" value="1"/>
</dbReference>
<dbReference type="SMART" id="SM00631">
    <property type="entry name" value="Zn_pept"/>
    <property type="match status" value="1"/>
</dbReference>
<keyword evidence="12" id="KW-1185">Reference proteome</keyword>
<keyword evidence="4" id="KW-0378">Hydrolase</keyword>
<dbReference type="SUPFAM" id="SSF52317">
    <property type="entry name" value="Class I glutamine amidotransferase-like"/>
    <property type="match status" value="1"/>
</dbReference>
<evidence type="ECO:0000313" key="11">
    <source>
        <dbReference type="EMBL" id="PCK29956.1"/>
    </source>
</evidence>
<evidence type="ECO:0000256" key="2">
    <source>
        <dbReference type="ARBA" id="ARBA00005988"/>
    </source>
</evidence>
<dbReference type="EMBL" id="NKHF01000100">
    <property type="protein sequence ID" value="PCK29956.1"/>
    <property type="molecule type" value="Genomic_DNA"/>
</dbReference>
<evidence type="ECO:0000256" key="7">
    <source>
        <dbReference type="PROSITE-ProRule" id="PRU01379"/>
    </source>
</evidence>
<keyword evidence="9" id="KW-0732">Signal</keyword>
<sequence>MRLISCIILLLSFGLQAKPIDYYFGDEVKFDPTITTPKQAFGYEVGQWHLRHDQIVQYLQTLANESPRLSIETIGYSHEQRPLLLLKASSPQNQQNLASIQQAHLSSLSDDSSRTTQPVVMWMGYSVHGNESSGSNAAVLIAYYLAAAQGEFVTELLENAVVLLDPALNPDGLSRFATWANSNKSLSPSSDPAHREHTESWPSSRTNHYWFDLNRDWLLLQHPESKARIQAFHNWKPNVLTDFHEMGPNSTYFFQPGIPSRTHPITPLKNVELTNEIGKFHAKALDAQGKLYFTQESFDDFYYGKGSTYPDVNGAVGILFEQASSRGHAQETQYGVLSFPETIKNQVTTSLSTFQAGVSHKQALLEYQQQFYQQASTLASKDEINGYVVAKGEDSYRFTAFIDLLKQHHIEVKYLAKDKEVDNRNYQQGDLYIPLAQPQYRLIKALFSTQTHFKDNTFYDVSGWTMPYAYDLDFAALTSDWGLKLSNDNQIDKPPLAPVAGSYAYTVSWHHYLAPQLANRLLQAGVKVAAAMSPFSAVTTAGSQDFQAGTLVIASGIQQQDDWYSQLETIAGELGLSVYSVTTGLTASGVDLGSRQMLQLQKPEVLILGGAGVSQYEVGELWYHLDRHLMLAPSIVEKHHIGRLDLSRYSHILLADGKYNDLSDKAKSKILAWVAKGGVIWGQKRGAQWLIEQQLLDAEMVSSKEMRELFETKNLTFADQDRLSARQRIAGAIFDARLDLSHPLSFGFENSELPVFKNSTWVMHRADKPFVESLAYTKAPLLSGYADAINVQQIAGSSALIASKAGRGVAVGMTDNPVFRGFWYGSSRLLNNALFFAQGIR</sequence>
<dbReference type="GO" id="GO:0008270">
    <property type="term" value="F:zinc ion binding"/>
    <property type="evidence" value="ECO:0007669"/>
    <property type="project" value="InterPro"/>
</dbReference>
<evidence type="ECO:0000313" key="12">
    <source>
        <dbReference type="Proteomes" id="UP000228621"/>
    </source>
</evidence>
<feature type="region of interest" description="Disordered" evidence="8">
    <location>
        <begin position="184"/>
        <end position="203"/>
    </location>
</feature>
<reference evidence="12" key="1">
    <citation type="journal article" date="2019" name="Genome Announc.">
        <title>Draft Genome Sequence of Pseudoalteromonas piscicida Strain 36Y ROTHPW, an Hypersaline Seawater Isolate from the South Coast of Sonora, Mexico.</title>
        <authorList>
            <person name="Sanchez-Diaz R."/>
            <person name="Molina-Garza Z.J."/>
            <person name="Cruz-Suarez L.E."/>
            <person name="Selvin J."/>
            <person name="Kiran G.S."/>
            <person name="Ibarra-Gamez J.C."/>
            <person name="Gomez-Gil B."/>
            <person name="Galaviz-Silva L."/>
        </authorList>
    </citation>
    <scope>NUCLEOTIDE SEQUENCE [LARGE SCALE GENOMIC DNA]</scope>
    <source>
        <strain evidence="12">36Y_RITHPW</strain>
    </source>
</reference>
<dbReference type="AlphaFoldDB" id="A0A2A5JKK8"/>
<dbReference type="PANTHER" id="PTHR11705:SF143">
    <property type="entry name" value="SLL0236 PROTEIN"/>
    <property type="match status" value="1"/>
</dbReference>
<evidence type="ECO:0000256" key="4">
    <source>
        <dbReference type="ARBA" id="ARBA00022801"/>
    </source>
</evidence>
<protein>
    <submittedName>
        <fullName evidence="11">Peptidase M14</fullName>
    </submittedName>
</protein>
<dbReference type="GO" id="GO:0006508">
    <property type="term" value="P:proteolysis"/>
    <property type="evidence" value="ECO:0007669"/>
    <property type="project" value="UniProtKB-KW"/>
</dbReference>
<evidence type="ECO:0000256" key="1">
    <source>
        <dbReference type="ARBA" id="ARBA00001947"/>
    </source>
</evidence>